<comment type="caution">
    <text evidence="2">The sequence shown here is derived from an EMBL/GenBank/DDBJ whole genome shotgun (WGS) entry which is preliminary data.</text>
</comment>
<dbReference type="EMBL" id="JBEPLS010000015">
    <property type="protein sequence ID" value="MET3605314.1"/>
    <property type="molecule type" value="Genomic_DNA"/>
</dbReference>
<keyword evidence="3" id="KW-1185">Reference proteome</keyword>
<proteinExistence type="predicted"/>
<accession>A0ABV2IQV6</accession>
<evidence type="ECO:0000313" key="3">
    <source>
        <dbReference type="Proteomes" id="UP001549111"/>
    </source>
</evidence>
<reference evidence="2 3" key="1">
    <citation type="submission" date="2024-06" db="EMBL/GenBank/DDBJ databases">
        <title>Genomic Encyclopedia of Type Strains, Phase IV (KMG-IV): sequencing the most valuable type-strain genomes for metagenomic binning, comparative biology and taxonomic classification.</title>
        <authorList>
            <person name="Goeker M."/>
        </authorList>
    </citation>
    <scope>NUCLEOTIDE SEQUENCE [LARGE SCALE GENOMIC DNA]</scope>
    <source>
        <strain evidence="2 3">D-501</strain>
    </source>
</reference>
<evidence type="ECO:0008006" key="4">
    <source>
        <dbReference type="Google" id="ProtNLM"/>
    </source>
</evidence>
<sequence length="315" mass="33802">MNAPAAPIDLLLSRLLALSRDETRPPCGCLRAVQGHAIKSAELSQPVLVLPLLGSKRLRDETPWQDVGPGQLMVVPGARRVDMEHRPDRLTGEYVAVGLFVPESVRAAARRLWDRPVPGLAGEVAVLALTAHPELTEGWRQWALAVEQGRALQADHALLGLVLRLCELGHAGLLAPVELRLAARIHAMVAERPARDWSSDDIERATGLSGATLRRRLADEGTSLRAAAALHHPAAGQDGGAAGRLPLGVELRAPLRRALRRRALAHRSGRAAARAAGGLSTGPAERFAHDSERRAHAGPPTLSTSMLRPTLERSR</sequence>
<name>A0ABV2IQV6_9BURK</name>
<feature type="region of interest" description="Disordered" evidence="1">
    <location>
        <begin position="270"/>
        <end position="315"/>
    </location>
</feature>
<evidence type="ECO:0000256" key="1">
    <source>
        <dbReference type="SAM" id="MobiDB-lite"/>
    </source>
</evidence>
<protein>
    <recommendedName>
        <fullName evidence="4">AraC family transcriptional regulator</fullName>
    </recommendedName>
</protein>
<evidence type="ECO:0000313" key="2">
    <source>
        <dbReference type="EMBL" id="MET3605314.1"/>
    </source>
</evidence>
<gene>
    <name evidence="2" type="ORF">ABIC99_003143</name>
</gene>
<organism evidence="2 3">
    <name type="scientific">Sphaerotilus sulfidivorans</name>
    <dbReference type="NCBI Taxonomy" id="639200"/>
    <lineage>
        <taxon>Bacteria</taxon>
        <taxon>Pseudomonadati</taxon>
        <taxon>Pseudomonadota</taxon>
        <taxon>Betaproteobacteria</taxon>
        <taxon>Burkholderiales</taxon>
        <taxon>Sphaerotilaceae</taxon>
        <taxon>Sphaerotilus</taxon>
    </lineage>
</organism>
<dbReference type="Proteomes" id="UP001549111">
    <property type="component" value="Unassembled WGS sequence"/>
</dbReference>
<feature type="compositionally biased region" description="Basic and acidic residues" evidence="1">
    <location>
        <begin position="286"/>
        <end position="295"/>
    </location>
</feature>